<keyword evidence="8" id="KW-1185">Reference proteome</keyword>
<evidence type="ECO:0000313" key="8">
    <source>
        <dbReference type="Proteomes" id="UP000294829"/>
    </source>
</evidence>
<keyword evidence="3 6" id="KW-0812">Transmembrane</keyword>
<dbReference type="SUPFAM" id="SSF54523">
    <property type="entry name" value="Pili subunits"/>
    <property type="match status" value="1"/>
</dbReference>
<evidence type="ECO:0000256" key="4">
    <source>
        <dbReference type="ARBA" id="ARBA00022989"/>
    </source>
</evidence>
<name>A0A4R5W775_9BURK</name>
<dbReference type="PRINTS" id="PR00885">
    <property type="entry name" value="BCTERIALGSPH"/>
</dbReference>
<feature type="transmembrane region" description="Helical" evidence="6">
    <location>
        <begin position="21"/>
        <end position="43"/>
    </location>
</feature>
<dbReference type="GO" id="GO:0043683">
    <property type="term" value="P:type IV pilus assembly"/>
    <property type="evidence" value="ECO:0007669"/>
    <property type="project" value="InterPro"/>
</dbReference>
<dbReference type="Pfam" id="PF16732">
    <property type="entry name" value="ComP_DUS"/>
    <property type="match status" value="1"/>
</dbReference>
<dbReference type="GO" id="GO:0016020">
    <property type="term" value="C:membrane"/>
    <property type="evidence" value="ECO:0007669"/>
    <property type="project" value="UniProtKB-SubCell"/>
</dbReference>
<dbReference type="GO" id="GO:0015627">
    <property type="term" value="C:type II protein secretion system complex"/>
    <property type="evidence" value="ECO:0007669"/>
    <property type="project" value="InterPro"/>
</dbReference>
<accession>A0A4R5W775</accession>
<gene>
    <name evidence="7" type="ORF">E2I14_00205</name>
</gene>
<dbReference type="PANTHER" id="PTHR30093">
    <property type="entry name" value="GENERAL SECRETION PATHWAY PROTEIN G"/>
    <property type="match status" value="1"/>
</dbReference>
<keyword evidence="2" id="KW-0488">Methylation</keyword>
<evidence type="ECO:0000256" key="6">
    <source>
        <dbReference type="SAM" id="Phobius"/>
    </source>
</evidence>
<dbReference type="PANTHER" id="PTHR30093:SF47">
    <property type="entry name" value="TYPE IV PILUS NON-CORE MINOR PILIN PILE"/>
    <property type="match status" value="1"/>
</dbReference>
<dbReference type="OrthoDB" id="8592370at2"/>
<proteinExistence type="predicted"/>
<keyword evidence="5 6" id="KW-0472">Membrane</keyword>
<dbReference type="NCBIfam" id="TIGR02532">
    <property type="entry name" value="IV_pilin_GFxxxE"/>
    <property type="match status" value="1"/>
</dbReference>
<organism evidence="7 8">
    <name type="scientific">Sapientia aquatica</name>
    <dbReference type="NCBI Taxonomy" id="1549640"/>
    <lineage>
        <taxon>Bacteria</taxon>
        <taxon>Pseudomonadati</taxon>
        <taxon>Pseudomonadota</taxon>
        <taxon>Betaproteobacteria</taxon>
        <taxon>Burkholderiales</taxon>
        <taxon>Oxalobacteraceae</taxon>
        <taxon>Sapientia</taxon>
    </lineage>
</organism>
<evidence type="ECO:0000313" key="7">
    <source>
        <dbReference type="EMBL" id="TDK68733.1"/>
    </source>
</evidence>
<dbReference type="Proteomes" id="UP000294829">
    <property type="component" value="Unassembled WGS sequence"/>
</dbReference>
<dbReference type="Pfam" id="PF07963">
    <property type="entry name" value="N_methyl"/>
    <property type="match status" value="1"/>
</dbReference>
<keyword evidence="4 6" id="KW-1133">Transmembrane helix</keyword>
<dbReference type="InterPro" id="IPR002416">
    <property type="entry name" value="T2SS_protein-GspH"/>
</dbReference>
<evidence type="ECO:0000256" key="3">
    <source>
        <dbReference type="ARBA" id="ARBA00022692"/>
    </source>
</evidence>
<dbReference type="EMBL" id="SMYL01000001">
    <property type="protein sequence ID" value="TDK68733.1"/>
    <property type="molecule type" value="Genomic_DNA"/>
</dbReference>
<sequence length="161" mass="16863">MKLTSAKWYKATSAKQQRGFTLIELMIVIVIIGVLAAIAIPAYNSSIQKSRRTDAKNGLLDLATREEKFYSQTNTYSSAMSDLYPGQTGSSLTVQTSGTAYYTLSVPTVTAASGASATAAYFQATAVPISGGAQANDACGTFTIDSNGVTSNTGNTATNCW</sequence>
<comment type="caution">
    <text evidence="7">The sequence shown here is derived from an EMBL/GenBank/DDBJ whole genome shotgun (WGS) entry which is preliminary data.</text>
</comment>
<evidence type="ECO:0000256" key="2">
    <source>
        <dbReference type="ARBA" id="ARBA00022481"/>
    </source>
</evidence>
<evidence type="ECO:0000256" key="1">
    <source>
        <dbReference type="ARBA" id="ARBA00004167"/>
    </source>
</evidence>
<reference evidence="7 8" key="1">
    <citation type="submission" date="2019-03" db="EMBL/GenBank/DDBJ databases">
        <title>Sapientia aquatica gen. nov., sp. nov., isolated from a crater lake.</title>
        <authorList>
            <person name="Felfoldi T."/>
            <person name="Szabo A."/>
            <person name="Toth E."/>
            <person name="Schumann P."/>
            <person name="Keki Z."/>
            <person name="Marialigeti K."/>
            <person name="Mathe I."/>
        </authorList>
    </citation>
    <scope>NUCLEOTIDE SEQUENCE [LARGE SCALE GENOMIC DNA]</scope>
    <source>
        <strain evidence="7 8">SA-152</strain>
    </source>
</reference>
<protein>
    <submittedName>
        <fullName evidence="7">Type IV pilin protein</fullName>
    </submittedName>
</protein>
<dbReference type="InterPro" id="IPR031982">
    <property type="entry name" value="PilE-like"/>
</dbReference>
<evidence type="ECO:0000256" key="5">
    <source>
        <dbReference type="ARBA" id="ARBA00023136"/>
    </source>
</evidence>
<dbReference type="AlphaFoldDB" id="A0A4R5W775"/>
<dbReference type="InterPro" id="IPR045584">
    <property type="entry name" value="Pilin-like"/>
</dbReference>
<dbReference type="Gene3D" id="3.30.700.10">
    <property type="entry name" value="Glycoprotein, Type 4 Pilin"/>
    <property type="match status" value="1"/>
</dbReference>
<dbReference type="GO" id="GO:0015628">
    <property type="term" value="P:protein secretion by the type II secretion system"/>
    <property type="evidence" value="ECO:0007669"/>
    <property type="project" value="InterPro"/>
</dbReference>
<dbReference type="PROSITE" id="PS00409">
    <property type="entry name" value="PROKAR_NTER_METHYL"/>
    <property type="match status" value="1"/>
</dbReference>
<dbReference type="InterPro" id="IPR012902">
    <property type="entry name" value="N_methyl_site"/>
</dbReference>
<comment type="subcellular location">
    <subcellularLocation>
        <location evidence="1">Membrane</location>
        <topology evidence="1">Single-pass membrane protein</topology>
    </subcellularLocation>
</comment>